<sequence>MKQSYARNLILLSLILSLISFILSLIAYYLPNWKHVQLHSISIPRIISENHQIDPLIRSEVDKYYDILYRQDQIHSYGLLSHCIAGDECGRNLLPAYHETNYALCHNIKYHHQCIFSNSLTSLTKCSCQKPSYISIIHTLLILILILQILFIFINLLRLYYHYCQISFLNDIKFRLISMISTLISLLFLITIIIQHNTNRFNEPLEFFQSMYHHYLRIQIYKFSNDLDLIIKQLEHDLDISLGASYICIIFVLILTFICFLISSIIEIKILLKFDEDENINEQNPILIQAPPIERFIPSEQIRFTRQTKV</sequence>
<reference evidence="2" key="1">
    <citation type="submission" date="2021-02" db="EMBL/GenBank/DDBJ databases">
        <authorList>
            <person name="Nowell W R."/>
        </authorList>
    </citation>
    <scope>NUCLEOTIDE SEQUENCE</scope>
</reference>
<evidence type="ECO:0000313" key="3">
    <source>
        <dbReference type="EMBL" id="CAF3690386.1"/>
    </source>
</evidence>
<feature type="transmembrane region" description="Helical" evidence="1">
    <location>
        <begin position="176"/>
        <end position="194"/>
    </location>
</feature>
<evidence type="ECO:0000256" key="1">
    <source>
        <dbReference type="SAM" id="Phobius"/>
    </source>
</evidence>
<proteinExistence type="predicted"/>
<feature type="transmembrane region" description="Helical" evidence="1">
    <location>
        <begin position="244"/>
        <end position="266"/>
    </location>
</feature>
<protein>
    <recommendedName>
        <fullName evidence="5">Transmembrane protein</fullName>
    </recommendedName>
</protein>
<dbReference type="EMBL" id="CAJOBD010000571">
    <property type="protein sequence ID" value="CAF3690386.1"/>
    <property type="molecule type" value="Genomic_DNA"/>
</dbReference>
<keyword evidence="1" id="KW-0812">Transmembrane</keyword>
<name>A0A813U6J7_9BILA</name>
<evidence type="ECO:0008006" key="5">
    <source>
        <dbReference type="Google" id="ProtNLM"/>
    </source>
</evidence>
<dbReference type="Gene3D" id="1.20.140.150">
    <property type="match status" value="1"/>
</dbReference>
<organism evidence="2 4">
    <name type="scientific">Rotaria sordida</name>
    <dbReference type="NCBI Taxonomy" id="392033"/>
    <lineage>
        <taxon>Eukaryota</taxon>
        <taxon>Metazoa</taxon>
        <taxon>Spiralia</taxon>
        <taxon>Gnathifera</taxon>
        <taxon>Rotifera</taxon>
        <taxon>Eurotatoria</taxon>
        <taxon>Bdelloidea</taxon>
        <taxon>Philodinida</taxon>
        <taxon>Philodinidae</taxon>
        <taxon>Rotaria</taxon>
    </lineage>
</organism>
<keyword evidence="1" id="KW-1133">Transmembrane helix</keyword>
<dbReference type="Proteomes" id="UP000663836">
    <property type="component" value="Unassembled WGS sequence"/>
</dbReference>
<gene>
    <name evidence="3" type="ORF">JBS370_LOCUS8809</name>
    <name evidence="2" type="ORF">ZHD862_LOCUS3426</name>
</gene>
<evidence type="ECO:0000313" key="2">
    <source>
        <dbReference type="EMBL" id="CAF0821853.1"/>
    </source>
</evidence>
<evidence type="ECO:0000313" key="4">
    <source>
        <dbReference type="Proteomes" id="UP000663864"/>
    </source>
</evidence>
<feature type="transmembrane region" description="Helical" evidence="1">
    <location>
        <begin position="133"/>
        <end position="156"/>
    </location>
</feature>
<dbReference type="Proteomes" id="UP000663864">
    <property type="component" value="Unassembled WGS sequence"/>
</dbReference>
<feature type="transmembrane region" description="Helical" evidence="1">
    <location>
        <begin position="9"/>
        <end position="30"/>
    </location>
</feature>
<comment type="caution">
    <text evidence="2">The sequence shown here is derived from an EMBL/GenBank/DDBJ whole genome shotgun (WGS) entry which is preliminary data.</text>
</comment>
<keyword evidence="1" id="KW-0472">Membrane</keyword>
<dbReference type="AlphaFoldDB" id="A0A813U6J7"/>
<accession>A0A813U6J7</accession>
<dbReference type="EMBL" id="CAJNOT010000074">
    <property type="protein sequence ID" value="CAF0821853.1"/>
    <property type="molecule type" value="Genomic_DNA"/>
</dbReference>